<evidence type="ECO:0000313" key="4">
    <source>
        <dbReference type="Proteomes" id="UP001642484"/>
    </source>
</evidence>
<dbReference type="PANTHER" id="PTHR23082:SF0">
    <property type="entry name" value="GENERAL TRANSCRIPTION FACTOR 3C POLYPEPTIDE 3"/>
    <property type="match status" value="1"/>
</dbReference>
<dbReference type="Gene3D" id="1.25.40.10">
    <property type="entry name" value="Tetratricopeptide repeat domain"/>
    <property type="match status" value="1"/>
</dbReference>
<protein>
    <recommendedName>
        <fullName evidence="5">General transcription factor 3C polypeptide 3</fullName>
    </recommendedName>
</protein>
<dbReference type="EMBL" id="CAXAMN010012113">
    <property type="protein sequence ID" value="CAK9037260.1"/>
    <property type="molecule type" value="Genomic_DNA"/>
</dbReference>
<dbReference type="SUPFAM" id="SSF52540">
    <property type="entry name" value="P-loop containing nucleoside triphosphate hydrolases"/>
    <property type="match status" value="1"/>
</dbReference>
<feature type="compositionally biased region" description="Basic residues" evidence="2">
    <location>
        <begin position="151"/>
        <end position="161"/>
    </location>
</feature>
<dbReference type="InterPro" id="IPR011990">
    <property type="entry name" value="TPR-like_helical_dom_sf"/>
</dbReference>
<comment type="caution">
    <text evidence="3">The sequence shown here is derived from an EMBL/GenBank/DDBJ whole genome shotgun (WGS) entry which is preliminary data.</text>
</comment>
<evidence type="ECO:0000313" key="3">
    <source>
        <dbReference type="EMBL" id="CAK9037260.1"/>
    </source>
</evidence>
<keyword evidence="4" id="KW-1185">Reference proteome</keyword>
<sequence length="785" mass="87927">MVISKTTAKQDAKGKAKAKVAAKVKSRKSGDAPGGGTVMKKPALQAPRMRHRRKEPDPAFDAPESSPKEGDRPSEKRGRGAPGTAARKARRKKDSPEKPDAPEEAPGSGGEKEQDDSDFNSSDLDPVLWAVGGQELEESGKMAERMNLRRENKKKRLRKQQGPKNAVQRARENCQATPEARALLARGQAQYAAGEFADAIETMKAAVREQPGLADPYHVLHLIYNELGDGKKALDALLLSAYFTSPPSEAHHVWRKVADLSLRVGQTDQACYAFKRCIAPQGSRTEDDWKSLWQLSQLLFKKERTDRGIQVLFELYEETQEPKLACEVAKKLVQRHRWKECLALLEACVARGRQVSFTRPVLHHWLVAMEAPTQRIEEILHWKPIQGIYYPRFFKESAIRRLQNSWECREGDVFLVSNFPVRGLQRVLTCMVEGRNNPWEDGLLDKPYYCDAAASRRGVDAYLSEAESWKGRRCFKTHAPPHLFPCRYPFPETSGDGIPPKILVLVADPRLVFTVWWQTLGQIEPEVSLDFDLGGFLSLVADQGWKLFGSYFDHAVAWAKEAEEHPESVRLCVVDNLGSLLPKDVQHELSEIAEFLCISQDAVDHLVEAIFHRPPDACKSLSKDQLVDNAALQGGHIVENTGQNLYSFQSALDSTNGLIQEIWRGMFKLLLTTENSCLIEIAHKALGGTASLPPLVKTGAFRGAAAHDAGLCRPCVFNLRGICRDSAETCLYCHADGHERTKRASHKVRKQRQLQRRALGPMITSLGPIRRFRSRFPEEMALSMA</sequence>
<dbReference type="InterPro" id="IPR039340">
    <property type="entry name" value="Tfc4/TFIIIC-102/Sfc4"/>
</dbReference>
<organism evidence="3 4">
    <name type="scientific">Durusdinium trenchii</name>
    <dbReference type="NCBI Taxonomy" id="1381693"/>
    <lineage>
        <taxon>Eukaryota</taxon>
        <taxon>Sar</taxon>
        <taxon>Alveolata</taxon>
        <taxon>Dinophyceae</taxon>
        <taxon>Suessiales</taxon>
        <taxon>Symbiodiniaceae</taxon>
        <taxon>Durusdinium</taxon>
    </lineage>
</organism>
<reference evidence="3 4" key="1">
    <citation type="submission" date="2024-02" db="EMBL/GenBank/DDBJ databases">
        <authorList>
            <person name="Chen Y."/>
            <person name="Shah S."/>
            <person name="Dougan E. K."/>
            <person name="Thang M."/>
            <person name="Chan C."/>
        </authorList>
    </citation>
    <scope>NUCLEOTIDE SEQUENCE [LARGE SCALE GENOMIC DNA]</scope>
</reference>
<dbReference type="InterPro" id="IPR019734">
    <property type="entry name" value="TPR_rpt"/>
</dbReference>
<accession>A0ABP0LDP2</accession>
<feature type="region of interest" description="Disordered" evidence="2">
    <location>
        <begin position="1"/>
        <end position="125"/>
    </location>
</feature>
<feature type="repeat" description="TPR" evidence="1">
    <location>
        <begin position="180"/>
        <end position="213"/>
    </location>
</feature>
<dbReference type="Gene3D" id="3.40.50.300">
    <property type="entry name" value="P-loop containing nucleotide triphosphate hydrolases"/>
    <property type="match status" value="1"/>
</dbReference>
<feature type="region of interest" description="Disordered" evidence="2">
    <location>
        <begin position="148"/>
        <end position="174"/>
    </location>
</feature>
<feature type="compositionally biased region" description="Basic residues" evidence="2">
    <location>
        <begin position="15"/>
        <end position="27"/>
    </location>
</feature>
<dbReference type="SUPFAM" id="SSF48452">
    <property type="entry name" value="TPR-like"/>
    <property type="match status" value="1"/>
</dbReference>
<gene>
    <name evidence="3" type="ORF">CCMP2556_LOCUS20608</name>
</gene>
<dbReference type="PANTHER" id="PTHR23082">
    <property type="entry name" value="TRANSCRIPTION INITIATION FACTOR IIIC TFIIIC , POLYPEPTIDE 3-RELATED"/>
    <property type="match status" value="1"/>
</dbReference>
<keyword evidence="1" id="KW-0802">TPR repeat</keyword>
<evidence type="ECO:0000256" key="1">
    <source>
        <dbReference type="PROSITE-ProRule" id="PRU00339"/>
    </source>
</evidence>
<dbReference type="Proteomes" id="UP001642484">
    <property type="component" value="Unassembled WGS sequence"/>
</dbReference>
<dbReference type="PROSITE" id="PS50005">
    <property type="entry name" value="TPR"/>
    <property type="match status" value="1"/>
</dbReference>
<dbReference type="InterPro" id="IPR027417">
    <property type="entry name" value="P-loop_NTPase"/>
</dbReference>
<proteinExistence type="predicted"/>
<feature type="compositionally biased region" description="Basic and acidic residues" evidence="2">
    <location>
        <begin position="66"/>
        <end position="78"/>
    </location>
</feature>
<name>A0ABP0LDP2_9DINO</name>
<evidence type="ECO:0000256" key="2">
    <source>
        <dbReference type="SAM" id="MobiDB-lite"/>
    </source>
</evidence>
<evidence type="ECO:0008006" key="5">
    <source>
        <dbReference type="Google" id="ProtNLM"/>
    </source>
</evidence>